<protein>
    <submittedName>
        <fullName evidence="2">RNA polymerase sigma factor (Sigma-70 family)</fullName>
    </submittedName>
</protein>
<organism evidence="2 3">
    <name type="scientific">Orenia marismortui</name>
    <dbReference type="NCBI Taxonomy" id="46469"/>
    <lineage>
        <taxon>Bacteria</taxon>
        <taxon>Bacillati</taxon>
        <taxon>Bacillota</taxon>
        <taxon>Clostridia</taxon>
        <taxon>Halanaerobiales</taxon>
        <taxon>Halobacteroidaceae</taxon>
        <taxon>Orenia</taxon>
    </lineage>
</organism>
<dbReference type="InterPro" id="IPR007630">
    <property type="entry name" value="RNA_pol_sigma70_r4"/>
</dbReference>
<dbReference type="PRINTS" id="PR00046">
    <property type="entry name" value="SIGMA70FCT"/>
</dbReference>
<evidence type="ECO:0000313" key="3">
    <source>
        <dbReference type="Proteomes" id="UP000295832"/>
    </source>
</evidence>
<dbReference type="PANTHER" id="PTHR30603">
    <property type="entry name" value="RNA POLYMERASE SIGMA FACTOR RPO"/>
    <property type="match status" value="1"/>
</dbReference>
<dbReference type="GO" id="GO:0006352">
    <property type="term" value="P:DNA-templated transcription initiation"/>
    <property type="evidence" value="ECO:0007669"/>
    <property type="project" value="InterPro"/>
</dbReference>
<name>A0A4R8H1D1_9FIRM</name>
<accession>A0A4R8H1D1</accession>
<dbReference type="Pfam" id="PF04545">
    <property type="entry name" value="Sigma70_r4"/>
    <property type="match status" value="1"/>
</dbReference>
<dbReference type="Gene3D" id="1.10.10.10">
    <property type="entry name" value="Winged helix-like DNA-binding domain superfamily/Winged helix DNA-binding domain"/>
    <property type="match status" value="1"/>
</dbReference>
<comment type="caution">
    <text evidence="2">The sequence shown here is derived from an EMBL/GenBank/DDBJ whole genome shotgun (WGS) entry which is preliminary data.</text>
</comment>
<feature type="domain" description="RNA polymerase sigma-70 region 4" evidence="1">
    <location>
        <begin position="447"/>
        <end position="498"/>
    </location>
</feature>
<dbReference type="InterPro" id="IPR050239">
    <property type="entry name" value="Sigma-70_RNA_pol_init_factors"/>
</dbReference>
<gene>
    <name evidence="2" type="ORF">C7959_10396</name>
</gene>
<proteinExistence type="predicted"/>
<reference evidence="2 3" key="1">
    <citation type="submission" date="2019-03" db="EMBL/GenBank/DDBJ databases">
        <title>Subsurface microbial communities from deep shales in Ohio and West Virginia, USA.</title>
        <authorList>
            <person name="Wrighton K."/>
        </authorList>
    </citation>
    <scope>NUCLEOTIDE SEQUENCE [LARGE SCALE GENOMIC DNA]</scope>
    <source>
        <strain evidence="2 3">MSL 6dP</strain>
    </source>
</reference>
<dbReference type="AlphaFoldDB" id="A0A4R8H1D1"/>
<dbReference type="Proteomes" id="UP000295832">
    <property type="component" value="Unassembled WGS sequence"/>
</dbReference>
<dbReference type="InterPro" id="IPR000943">
    <property type="entry name" value="RNA_pol_sigma70"/>
</dbReference>
<keyword evidence="3" id="KW-1185">Reference proteome</keyword>
<dbReference type="PANTHER" id="PTHR30603:SF60">
    <property type="entry name" value="RNA POLYMERASE SIGMA FACTOR RPOD"/>
    <property type="match status" value="1"/>
</dbReference>
<dbReference type="RefSeq" id="WP_134114896.1">
    <property type="nucleotide sequence ID" value="NZ_SOEG01000003.1"/>
</dbReference>
<evidence type="ECO:0000259" key="1">
    <source>
        <dbReference type="Pfam" id="PF04545"/>
    </source>
</evidence>
<evidence type="ECO:0000313" key="2">
    <source>
        <dbReference type="EMBL" id="TDX53244.1"/>
    </source>
</evidence>
<dbReference type="GO" id="GO:0003700">
    <property type="term" value="F:DNA-binding transcription factor activity"/>
    <property type="evidence" value="ECO:0007669"/>
    <property type="project" value="InterPro"/>
</dbReference>
<dbReference type="InterPro" id="IPR013324">
    <property type="entry name" value="RNA_pol_sigma_r3/r4-like"/>
</dbReference>
<sequence length="987" mass="117554">MSVDAIKDAIKEELDNNLNLISISNLKTKILAKYGEELENKLLIEKLIEDLRFIQINSRQFIVKDVLYNYISKNRISDLLKHRKHDQIQSEVKDIILSNFPVLNIDVDKLLEDLKRKELSLKNSISKSLISKLVIIFQNYYTEKKEAVSFNDYSFQVKYLDSVDCNIEYIVKILENNSLFYKLTSKKFALRIWIIDGIIKELFLFDSLARFREVEMQVRNILASKAINKNNLIKLFNDNKHFELKSNQKFVKLTSSKDELYNDLKKSYKAKINSDAFECLFKKNKNVNNSMNINIEEYLSAPIKINQLKEISEITLDSELLIYKLLSYSDIYYDNGYILRIEEPTLDKIMSKINILFNYLKENNLLLNKLLYNLFYNKNKALKLKEIKNYFKIIFSDQFKFSEILRILKNEENFIQIDYQTWIDKRSYSPRYENFSERFNEDFNLILERLSNREEYILKNRLLTHEENKKSLESIGNEFGVSRERIRQVEKKIINKLSHPTYIRNYRRYFKLLENVFRSNRIIKISDFFKHPIIVKFFPKANLEFLINFYNQFNDNLETKEIITLKGKYLLFLKEEYYNTLWQRVEDELTNEEGIANLEDVCDFFAKFKIKNRDFLIDIINGSDNKMMINNLILIKDGRIYTSDKLIFILSLLDTPTHYSQITELYNQYFEESSDHNIHSKLVMYDQFVRVDSGTYGLSSWGCQEHIYIRDLNCQILKKANKPLHYQEITKRVLEYKDAEEKTVYAFLLDNNKIFNYSQGVFALKEWKEDDYLSKKYRISGWRVKCSEEDTSYDYLLGSCLGRKDRFISLHKLSKAYIEEGYVSISKKIVDNSFLKNNSFAADNLGQFYQLYFNVNSKKLWGLKPFYKNNNLQVGDLIYIEYYDDGVIKFHKEEEYQEDYKAITKEDLIMGKNADNDFAVNKIMNIIFGDSIDDDINSLDEAIEYGINNGYIKFDDLLELDYEQEEVNDHFEAIQLLDDRNIEIVYE</sequence>
<dbReference type="SUPFAM" id="SSF88659">
    <property type="entry name" value="Sigma3 and sigma4 domains of RNA polymerase sigma factors"/>
    <property type="match status" value="1"/>
</dbReference>
<dbReference type="InterPro" id="IPR036388">
    <property type="entry name" value="WH-like_DNA-bd_sf"/>
</dbReference>
<dbReference type="EMBL" id="SOEG01000003">
    <property type="protein sequence ID" value="TDX53244.1"/>
    <property type="molecule type" value="Genomic_DNA"/>
</dbReference>